<dbReference type="InterPro" id="IPR029044">
    <property type="entry name" value="Nucleotide-diphossugar_trans"/>
</dbReference>
<dbReference type="PANTHER" id="PTHR43630:SF2">
    <property type="entry name" value="GLYCOSYLTRANSFERASE"/>
    <property type="match status" value="1"/>
</dbReference>
<dbReference type="InterPro" id="IPR011990">
    <property type="entry name" value="TPR-like_helical_dom_sf"/>
</dbReference>
<dbReference type="AlphaFoldDB" id="A0A6C0HJL8"/>
<dbReference type="PANTHER" id="PTHR43630">
    <property type="entry name" value="POLY-BETA-1,6-N-ACETYL-D-GLUCOSAMINE SYNTHASE"/>
    <property type="match status" value="1"/>
</dbReference>
<feature type="domain" description="Glycosyltransferase 2-like" evidence="1">
    <location>
        <begin position="12"/>
        <end position="98"/>
    </location>
</feature>
<evidence type="ECO:0000313" key="2">
    <source>
        <dbReference type="EMBL" id="QHT80557.1"/>
    </source>
</evidence>
<sequence>MAGSPLKICLNMIVKNESKVIHRLLNSVVPLIDYYCICDTGSTDNTIELITTFFREKNIPGKIVEEPFQDFGYNRTFAIEACKDLPADYLLLLDADMILWINPELDIVEFKNSLPEYEYYYMFQGTESYYYKNTRVIKNNYGFKYKGVTHEYVDAPKNTQTGHIKKKNLFIMDIGDGGSKANKFSRDVQLLRKGIEQEPDNDRYHFYLGNSLKDCGEKQEAIEMYKRRIELGGWIEEVWHSYYNMGHCYKELGNTEMAINSWMEAYAAYPNRIENLYEIVKHYRIEGKCRLAHAFYETAKQTLQEFPGRDYLFLQKDVYDYKLEYELSIYGFYFNPTKYDLAQVSMNVLQYPYVDDNVGRNIFSNYKFYTEAIKDAITVSLEGSTLEKNNFREALGQIGKSLGFPNDEFVSSTPCLLCIDTAKQLLIMQRFVNYRINSEGGYDQKKTIDTVNILAVLKQHKKTRHWIIEKENVLAYDKSFDNFYVGLEDMRIFSHDSKLYYCANRGLDVGNMVIEHGQIDIENASCINSCFPEIEDQHEIEKNWVMFSNQQNELCMVYNWHPLIIGQVTDSRTYNEQNEKVEPEFKITKRIETPYLFKYLRGSTCGVNIRDEVWFLCHAVSYEDRRYYYHILVVLDNATQNIKKYTKMFTFEKEKVEYCLGFSYNEQNNEFLFGYSKMDRETHYVTVHKSYFDERTIYITNRK</sequence>
<dbReference type="InterPro" id="IPR001173">
    <property type="entry name" value="Glyco_trans_2-like"/>
</dbReference>
<dbReference type="Gene3D" id="1.25.40.10">
    <property type="entry name" value="Tetratricopeptide repeat domain"/>
    <property type="match status" value="1"/>
</dbReference>
<proteinExistence type="predicted"/>
<evidence type="ECO:0000259" key="1">
    <source>
        <dbReference type="Pfam" id="PF00535"/>
    </source>
</evidence>
<dbReference type="EMBL" id="MN739972">
    <property type="protein sequence ID" value="QHT80557.1"/>
    <property type="molecule type" value="Genomic_DNA"/>
</dbReference>
<dbReference type="Pfam" id="PF13181">
    <property type="entry name" value="TPR_8"/>
    <property type="match status" value="1"/>
</dbReference>
<dbReference type="InterPro" id="IPR019734">
    <property type="entry name" value="TPR_rpt"/>
</dbReference>
<dbReference type="PROSITE" id="PS50005">
    <property type="entry name" value="TPR"/>
    <property type="match status" value="1"/>
</dbReference>
<accession>A0A6C0HJL8</accession>
<dbReference type="SUPFAM" id="SSF48452">
    <property type="entry name" value="TPR-like"/>
    <property type="match status" value="1"/>
</dbReference>
<name>A0A6C0HJL8_9ZZZZ</name>
<reference evidence="2" key="1">
    <citation type="journal article" date="2020" name="Nature">
        <title>Giant virus diversity and host interactions through global metagenomics.</title>
        <authorList>
            <person name="Schulz F."/>
            <person name="Roux S."/>
            <person name="Paez-Espino D."/>
            <person name="Jungbluth S."/>
            <person name="Walsh D.A."/>
            <person name="Denef V.J."/>
            <person name="McMahon K.D."/>
            <person name="Konstantinidis K.T."/>
            <person name="Eloe-Fadrosh E.A."/>
            <person name="Kyrpides N.C."/>
            <person name="Woyke T."/>
        </authorList>
    </citation>
    <scope>NUCLEOTIDE SEQUENCE</scope>
    <source>
        <strain evidence="2">GVMAG-M-3300023184-120</strain>
    </source>
</reference>
<dbReference type="SMART" id="SM00028">
    <property type="entry name" value="TPR"/>
    <property type="match status" value="2"/>
</dbReference>
<dbReference type="Gene3D" id="3.90.550.10">
    <property type="entry name" value="Spore Coat Polysaccharide Biosynthesis Protein SpsA, Chain A"/>
    <property type="match status" value="1"/>
</dbReference>
<organism evidence="2">
    <name type="scientific">viral metagenome</name>
    <dbReference type="NCBI Taxonomy" id="1070528"/>
    <lineage>
        <taxon>unclassified sequences</taxon>
        <taxon>metagenomes</taxon>
        <taxon>organismal metagenomes</taxon>
    </lineage>
</organism>
<protein>
    <recommendedName>
        <fullName evidence="1">Glycosyltransferase 2-like domain-containing protein</fullName>
    </recommendedName>
</protein>
<dbReference type="Pfam" id="PF00535">
    <property type="entry name" value="Glycos_transf_2"/>
    <property type="match status" value="1"/>
</dbReference>
<dbReference type="SUPFAM" id="SSF53448">
    <property type="entry name" value="Nucleotide-diphospho-sugar transferases"/>
    <property type="match status" value="1"/>
</dbReference>